<dbReference type="Proteomes" id="UP000286415">
    <property type="component" value="Unassembled WGS sequence"/>
</dbReference>
<reference evidence="1 2" key="2">
    <citation type="journal article" date="2021" name="Genomics">
        <title>High-quality reference genome for Clonorchis sinensis.</title>
        <authorList>
            <person name="Young N.D."/>
            <person name="Stroehlein A.J."/>
            <person name="Kinkar L."/>
            <person name="Wang T."/>
            <person name="Sohn W.M."/>
            <person name="Chang B.C.H."/>
            <person name="Kaur P."/>
            <person name="Weisz D."/>
            <person name="Dudchenko O."/>
            <person name="Aiden E.L."/>
            <person name="Korhonen P.K."/>
            <person name="Gasser R.B."/>
        </authorList>
    </citation>
    <scope>NUCLEOTIDE SEQUENCE [LARGE SCALE GENOMIC DNA]</scope>
    <source>
        <strain evidence="1">Cs-k2</strain>
    </source>
</reference>
<dbReference type="AlphaFoldDB" id="A0A8T1MTQ4"/>
<proteinExistence type="predicted"/>
<accession>A0A8T1MTQ4</accession>
<feature type="non-terminal residue" evidence="1">
    <location>
        <position position="53"/>
    </location>
</feature>
<reference evidence="1 2" key="1">
    <citation type="journal article" date="2018" name="Biotechnol. Adv.">
        <title>Improved genomic resources and new bioinformatic workflow for the carcinogenic parasite Clonorchis sinensis: Biotechnological implications.</title>
        <authorList>
            <person name="Wang D."/>
            <person name="Korhonen P.K."/>
            <person name="Gasser R.B."/>
            <person name="Young N.D."/>
        </authorList>
    </citation>
    <scope>NUCLEOTIDE SEQUENCE [LARGE SCALE GENOMIC DNA]</scope>
    <source>
        <strain evidence="1">Cs-k2</strain>
    </source>
</reference>
<protein>
    <submittedName>
        <fullName evidence="1">Uncharacterized protein</fullName>
    </submittedName>
</protein>
<keyword evidence="2" id="KW-1185">Reference proteome</keyword>
<gene>
    <name evidence="1" type="ORF">CSKR_201601</name>
</gene>
<sequence length="53" mass="6110">MNIMLILSMRNCLIGFAGVTLNYRDSRLGVMIGRLMLKTLGKRTNRVREKLLK</sequence>
<organism evidence="1 2">
    <name type="scientific">Clonorchis sinensis</name>
    <name type="common">Chinese liver fluke</name>
    <dbReference type="NCBI Taxonomy" id="79923"/>
    <lineage>
        <taxon>Eukaryota</taxon>
        <taxon>Metazoa</taxon>
        <taxon>Spiralia</taxon>
        <taxon>Lophotrochozoa</taxon>
        <taxon>Platyhelminthes</taxon>
        <taxon>Trematoda</taxon>
        <taxon>Digenea</taxon>
        <taxon>Opisthorchiida</taxon>
        <taxon>Opisthorchiata</taxon>
        <taxon>Opisthorchiidae</taxon>
        <taxon>Clonorchis</taxon>
    </lineage>
</organism>
<evidence type="ECO:0000313" key="1">
    <source>
        <dbReference type="EMBL" id="KAG5452141.1"/>
    </source>
</evidence>
<comment type="caution">
    <text evidence="1">The sequence shown here is derived from an EMBL/GenBank/DDBJ whole genome shotgun (WGS) entry which is preliminary data.</text>
</comment>
<dbReference type="EMBL" id="NIRI02000042">
    <property type="protein sequence ID" value="KAG5452141.1"/>
    <property type="molecule type" value="Genomic_DNA"/>
</dbReference>
<evidence type="ECO:0000313" key="2">
    <source>
        <dbReference type="Proteomes" id="UP000286415"/>
    </source>
</evidence>
<name>A0A8T1MTQ4_CLOSI</name>